<name>A0ABY4ST24_9ENTR</name>
<dbReference type="PANTHER" id="PTHR30622:SF3">
    <property type="entry name" value="UNDECAPRENYL-DIPHOSPHATASE"/>
    <property type="match status" value="1"/>
</dbReference>
<dbReference type="HAMAP" id="MF_01006">
    <property type="entry name" value="Undec_diphosphatase"/>
    <property type="match status" value="1"/>
</dbReference>
<evidence type="ECO:0000256" key="1">
    <source>
        <dbReference type="ARBA" id="ARBA00004651"/>
    </source>
</evidence>
<organism evidence="15 16">
    <name type="scientific">Candidatus Blochmanniella camponoti</name>
    <dbReference type="NCBI Taxonomy" id="108080"/>
    <lineage>
        <taxon>Bacteria</taxon>
        <taxon>Pseudomonadati</taxon>
        <taxon>Pseudomonadota</taxon>
        <taxon>Gammaproteobacteria</taxon>
        <taxon>Enterobacterales</taxon>
        <taxon>Enterobacteriaceae</taxon>
        <taxon>ant endosymbionts</taxon>
        <taxon>Candidatus Blochmanniella</taxon>
    </lineage>
</organism>
<evidence type="ECO:0000256" key="9">
    <source>
        <dbReference type="ARBA" id="ARBA00023136"/>
    </source>
</evidence>
<feature type="transmembrane region" description="Helical" evidence="14">
    <location>
        <begin position="215"/>
        <end position="233"/>
    </location>
</feature>
<accession>A0ABY4ST24</accession>
<feature type="transmembrane region" description="Helical" evidence="14">
    <location>
        <begin position="245"/>
        <end position="266"/>
    </location>
</feature>
<feature type="transmembrane region" description="Helical" evidence="14">
    <location>
        <begin position="65"/>
        <end position="89"/>
    </location>
</feature>
<dbReference type="NCBIfam" id="TIGR00753">
    <property type="entry name" value="undec_PP_bacA"/>
    <property type="match status" value="1"/>
</dbReference>
<keyword evidence="5 14" id="KW-1003">Cell membrane</keyword>
<evidence type="ECO:0000313" key="15">
    <source>
        <dbReference type="EMBL" id="URJ24504.1"/>
    </source>
</evidence>
<evidence type="ECO:0000256" key="4">
    <source>
        <dbReference type="ARBA" id="ARBA00021581"/>
    </source>
</evidence>
<feature type="transmembrane region" description="Helical" evidence="14">
    <location>
        <begin position="6"/>
        <end position="24"/>
    </location>
</feature>
<keyword evidence="16" id="KW-1185">Reference proteome</keyword>
<evidence type="ECO:0000313" key="16">
    <source>
        <dbReference type="Proteomes" id="UP001056483"/>
    </source>
</evidence>
<dbReference type="EC" id="3.6.1.27" evidence="3 14"/>
<dbReference type="Proteomes" id="UP001056483">
    <property type="component" value="Chromosome"/>
</dbReference>
<keyword evidence="7 14" id="KW-0378">Hydrolase</keyword>
<evidence type="ECO:0000256" key="3">
    <source>
        <dbReference type="ARBA" id="ARBA00012374"/>
    </source>
</evidence>
<evidence type="ECO:0000256" key="14">
    <source>
        <dbReference type="HAMAP-Rule" id="MF_01006"/>
    </source>
</evidence>
<dbReference type="EMBL" id="CP097750">
    <property type="protein sequence ID" value="URJ24504.1"/>
    <property type="molecule type" value="Genomic_DNA"/>
</dbReference>
<dbReference type="NCBIfam" id="NF001390">
    <property type="entry name" value="PRK00281.1-4"/>
    <property type="match status" value="1"/>
</dbReference>
<comment type="miscellaneous">
    <text evidence="14">Bacitracin is thought to be involved in the inhibition of peptidoglycan synthesis by sequestering undecaprenyl diphosphate, thereby reducing the pool of lipid carrier available.</text>
</comment>
<evidence type="ECO:0000256" key="7">
    <source>
        <dbReference type="ARBA" id="ARBA00022801"/>
    </source>
</evidence>
<evidence type="ECO:0000256" key="11">
    <source>
        <dbReference type="ARBA" id="ARBA00032707"/>
    </source>
</evidence>
<comment type="subcellular location">
    <subcellularLocation>
        <location evidence="1 14">Cell membrane</location>
        <topology evidence="1 14">Multi-pass membrane protein</topology>
    </subcellularLocation>
</comment>
<reference evidence="15" key="1">
    <citation type="submission" date="2022-05" db="EMBL/GenBank/DDBJ databases">
        <title>Impact of host demography and evolutionary history on endosymbiont molecular evolution: a test in carpenter ants (Genus Camponotus) and their Blochmannia endosymbionts.</title>
        <authorList>
            <person name="Manthey J.D."/>
            <person name="Giron J.C."/>
            <person name="Hruska J.P."/>
        </authorList>
    </citation>
    <scope>NUCLEOTIDE SEQUENCE</scope>
    <source>
        <strain evidence="15">C-050</strain>
    </source>
</reference>
<proteinExistence type="inferred from homology"/>
<keyword evidence="14" id="KW-0133">Cell shape</keyword>
<evidence type="ECO:0000256" key="13">
    <source>
        <dbReference type="ARBA" id="ARBA00047594"/>
    </source>
</evidence>
<dbReference type="Pfam" id="PF02673">
    <property type="entry name" value="BacA"/>
    <property type="match status" value="1"/>
</dbReference>
<feature type="transmembrane region" description="Helical" evidence="14">
    <location>
        <begin position="141"/>
        <end position="160"/>
    </location>
</feature>
<comment type="function">
    <text evidence="14">Catalyzes the dephosphorylation of undecaprenyl diphosphate (UPP). Confers resistance to bacitracin.</text>
</comment>
<feature type="transmembrane region" description="Helical" evidence="14">
    <location>
        <begin position="272"/>
        <end position="292"/>
    </location>
</feature>
<comment type="catalytic activity">
    <reaction evidence="13 14">
        <text>di-trans,octa-cis-undecaprenyl diphosphate + H2O = di-trans,octa-cis-undecaprenyl phosphate + phosphate + H(+)</text>
        <dbReference type="Rhea" id="RHEA:28094"/>
        <dbReference type="ChEBI" id="CHEBI:15377"/>
        <dbReference type="ChEBI" id="CHEBI:15378"/>
        <dbReference type="ChEBI" id="CHEBI:43474"/>
        <dbReference type="ChEBI" id="CHEBI:58405"/>
        <dbReference type="ChEBI" id="CHEBI:60392"/>
        <dbReference type="EC" id="3.6.1.27"/>
    </reaction>
</comment>
<protein>
    <recommendedName>
        <fullName evidence="4 14">Undecaprenyl-diphosphatase</fullName>
        <ecNumber evidence="3 14">3.6.1.27</ecNumber>
    </recommendedName>
    <alternativeName>
        <fullName evidence="12 14">Bacitracin resistance protein</fullName>
    </alternativeName>
    <alternativeName>
        <fullName evidence="11 14">Undecaprenyl pyrophosphate phosphatase</fullName>
    </alternativeName>
</protein>
<evidence type="ECO:0000256" key="10">
    <source>
        <dbReference type="ARBA" id="ARBA00023251"/>
    </source>
</evidence>
<comment type="similarity">
    <text evidence="2 14">Belongs to the UppP family.</text>
</comment>
<evidence type="ECO:0000256" key="12">
    <source>
        <dbReference type="ARBA" id="ARBA00032932"/>
    </source>
</evidence>
<keyword evidence="14" id="KW-0961">Cell wall biogenesis/degradation</keyword>
<keyword evidence="10 14" id="KW-0046">Antibiotic resistance</keyword>
<feature type="transmembrane region" description="Helical" evidence="14">
    <location>
        <begin position="31"/>
        <end position="53"/>
    </location>
</feature>
<dbReference type="RefSeq" id="WP_250247060.1">
    <property type="nucleotide sequence ID" value="NZ_CP097749.1"/>
</dbReference>
<gene>
    <name evidence="14" type="primary">uppP</name>
    <name evidence="15" type="ORF">M9404_03255</name>
</gene>
<evidence type="ECO:0000256" key="2">
    <source>
        <dbReference type="ARBA" id="ARBA00010621"/>
    </source>
</evidence>
<keyword evidence="14" id="KW-0573">Peptidoglycan synthesis</keyword>
<evidence type="ECO:0000256" key="8">
    <source>
        <dbReference type="ARBA" id="ARBA00022989"/>
    </source>
</evidence>
<keyword evidence="9 14" id="KW-0472">Membrane</keyword>
<evidence type="ECO:0000256" key="5">
    <source>
        <dbReference type="ARBA" id="ARBA00022475"/>
    </source>
</evidence>
<feature type="transmembrane region" description="Helical" evidence="14">
    <location>
        <begin position="110"/>
        <end position="129"/>
    </location>
</feature>
<evidence type="ECO:0000256" key="6">
    <source>
        <dbReference type="ARBA" id="ARBA00022692"/>
    </source>
</evidence>
<dbReference type="InterPro" id="IPR003824">
    <property type="entry name" value="UppP"/>
</dbReference>
<keyword evidence="8 14" id="KW-1133">Transmembrane helix</keyword>
<dbReference type="PANTHER" id="PTHR30622">
    <property type="entry name" value="UNDECAPRENYL-DIPHOSPHATASE"/>
    <property type="match status" value="1"/>
</dbReference>
<dbReference type="GO" id="GO:0050380">
    <property type="term" value="F:undecaprenyl-diphosphatase activity"/>
    <property type="evidence" value="ECO:0007669"/>
    <property type="project" value="UniProtKB-EC"/>
</dbReference>
<sequence>MSMIYIALNIIVYVIDFGSLILNVRKLVVSLILGIVEGLTEFLPISSTGHMILVENVLNCMDDSVIAFTVIIQLGAILSITKIFWNQLYGMSMICIKKMFFKQHDDTNHLCIRHIFLGTFPGIMLGMIFYEKIGLIFELTYIMYGLIIGGIFLLVGELCVSKEPRVSDINSITYLQAFLIGCFQCLAFWPGFSRAGATIGGGLVVGLNRRISSEFSFFLAVPIIFGSAVLTLYHNRSCIGFMDALLLIVGSAIAFFIALFTVRYFLKIVQNVSLIPFAIYRFLLAGGIYWGLMT</sequence>
<keyword evidence="6 14" id="KW-0812">Transmembrane</keyword>